<dbReference type="SUPFAM" id="SSF48452">
    <property type="entry name" value="TPR-like"/>
    <property type="match status" value="1"/>
</dbReference>
<dbReference type="InterPro" id="IPR041698">
    <property type="entry name" value="Methyltransf_25"/>
</dbReference>
<feature type="domain" description="Methyltransferase" evidence="5">
    <location>
        <begin position="513"/>
        <end position="608"/>
    </location>
</feature>
<dbReference type="Pfam" id="PF13649">
    <property type="entry name" value="Methyltransf_25"/>
    <property type="match status" value="1"/>
</dbReference>
<dbReference type="RefSeq" id="WP_097051026.1">
    <property type="nucleotide sequence ID" value="NZ_OBMM01000001.1"/>
</dbReference>
<feature type="compositionally biased region" description="Basic and acidic residues" evidence="4">
    <location>
        <begin position="1"/>
        <end position="17"/>
    </location>
</feature>
<gene>
    <name evidence="6" type="ORF">SAMN05428964_1011577</name>
</gene>
<reference evidence="6 7" key="1">
    <citation type="submission" date="2017-08" db="EMBL/GenBank/DDBJ databases">
        <authorList>
            <person name="de Groot N.N."/>
        </authorList>
    </citation>
    <scope>NUCLEOTIDE SEQUENCE [LARGE SCALE GENOMIC DNA]</scope>
    <source>
        <strain evidence="6 7">USBA 78</strain>
    </source>
</reference>
<dbReference type="Gene3D" id="1.25.40.10">
    <property type="entry name" value="Tetratricopeptide repeat domain"/>
    <property type="match status" value="2"/>
</dbReference>
<evidence type="ECO:0000259" key="5">
    <source>
        <dbReference type="Pfam" id="PF13649"/>
    </source>
</evidence>
<dbReference type="SMART" id="SM00028">
    <property type="entry name" value="TPR"/>
    <property type="match status" value="5"/>
</dbReference>
<feature type="repeat" description="TPR" evidence="3">
    <location>
        <begin position="162"/>
        <end position="195"/>
    </location>
</feature>
<protein>
    <submittedName>
        <fullName evidence="6">Tetratricopeptide repeat-containing protein</fullName>
    </submittedName>
</protein>
<name>A0A285RNU2_9PROT</name>
<dbReference type="CDD" id="cd02440">
    <property type="entry name" value="AdoMet_MTases"/>
    <property type="match status" value="1"/>
</dbReference>
<sequence>MKKTPLSEKQHLLDGKTPETPLPHELQNALKLATTHHGAGRLQDAAAIYHQILTEVPNQPIALHLLGMVFHQTGNNSKAIELLETAVNVAPHYAQAYNNLGVVFNAEGRTGDAISCYRKAIKHNPQYAEAHKNLGAILATIENFNDALDCYRQAVMLNPNNVEAHKAIGDILINQQRPNVAIESYLKALALKPFDADLQTDTGIALQYLSRWHEALTYHSRAISMAPGANRHWTAFGDCVKNMSFSGTNESLETALLELMNRRDNRPASIMFPIISALLHRKDFSEIINKLGGGISDDTKACLEAAEILSKLPLFLSLLELVPVADLRIERMLTNIRSNLLIYAAAGNELSKLQGFLNSLALQCYANEYAYAVSPEEEYLLRQMTDFSQKATQAEKTIPPYLLSLIGCYLPLHQFDWAKPAIEKINPEEIADVIKRQITDPEQEFILRKAIHALTGVQDATSRAVQAQYEENPYPRWIRAGVFTDSRTIKDVLTSAPLNFNLGNYSSPEIPEILIAGCGTGQHALQTATRFKNAKVIAVDLSRSSLSYAWRKTQEMGIENIQYLQGDILKLDLLDRQFDIIECGGVLHHMADPLEGWTVLNRLLKPGGLMKIGLYSEIGRPDVIAARSFIQKHGYTTSADDMRRCRQEIISAAETGDQALIQLCMRADFYSLSPCRDLIFHIQEHRFTIPQIEDALKKLNLKFIDFETQSPQTLTRFRNENAGCPESLILKRWNDYEARFPETFRGMYQFWCQKPDSNNQK</sequence>
<keyword evidence="1" id="KW-0677">Repeat</keyword>
<proteinExistence type="predicted"/>
<dbReference type="PANTHER" id="PTHR44943:SF4">
    <property type="entry name" value="TPR REPEAT-CONTAINING PROTEIN MJ0798"/>
    <property type="match status" value="1"/>
</dbReference>
<keyword evidence="2 3" id="KW-0802">TPR repeat</keyword>
<dbReference type="Pfam" id="PF13424">
    <property type="entry name" value="TPR_12"/>
    <property type="match status" value="1"/>
</dbReference>
<organism evidence="6 7">
    <name type="scientific">Thalassospira xiamenensis</name>
    <dbReference type="NCBI Taxonomy" id="220697"/>
    <lineage>
        <taxon>Bacteria</taxon>
        <taxon>Pseudomonadati</taxon>
        <taxon>Pseudomonadota</taxon>
        <taxon>Alphaproteobacteria</taxon>
        <taxon>Rhodospirillales</taxon>
        <taxon>Thalassospiraceae</taxon>
        <taxon>Thalassospira</taxon>
    </lineage>
</organism>
<dbReference type="Pfam" id="PF13181">
    <property type="entry name" value="TPR_8"/>
    <property type="match status" value="1"/>
</dbReference>
<dbReference type="EMBL" id="OBMM01000001">
    <property type="protein sequence ID" value="SOB95389.1"/>
    <property type="molecule type" value="Genomic_DNA"/>
</dbReference>
<dbReference type="PROSITE" id="PS50005">
    <property type="entry name" value="TPR"/>
    <property type="match status" value="4"/>
</dbReference>
<evidence type="ECO:0000256" key="4">
    <source>
        <dbReference type="SAM" id="MobiDB-lite"/>
    </source>
</evidence>
<feature type="repeat" description="TPR" evidence="3">
    <location>
        <begin position="60"/>
        <end position="93"/>
    </location>
</feature>
<evidence type="ECO:0000313" key="6">
    <source>
        <dbReference type="EMBL" id="SOB95389.1"/>
    </source>
</evidence>
<feature type="repeat" description="TPR" evidence="3">
    <location>
        <begin position="94"/>
        <end position="127"/>
    </location>
</feature>
<dbReference type="Pfam" id="PF00515">
    <property type="entry name" value="TPR_1"/>
    <property type="match status" value="1"/>
</dbReference>
<dbReference type="SUPFAM" id="SSF53335">
    <property type="entry name" value="S-adenosyl-L-methionine-dependent methyltransferases"/>
    <property type="match status" value="1"/>
</dbReference>
<dbReference type="AlphaFoldDB" id="A0A285RNU2"/>
<accession>A0A285RNU2</accession>
<feature type="repeat" description="TPR" evidence="3">
    <location>
        <begin position="128"/>
        <end position="161"/>
    </location>
</feature>
<dbReference type="InterPro" id="IPR011990">
    <property type="entry name" value="TPR-like_helical_dom_sf"/>
</dbReference>
<evidence type="ECO:0000256" key="1">
    <source>
        <dbReference type="ARBA" id="ARBA00022737"/>
    </source>
</evidence>
<dbReference type="Gene3D" id="3.40.50.150">
    <property type="entry name" value="Vaccinia Virus protein VP39"/>
    <property type="match status" value="1"/>
</dbReference>
<dbReference type="InterPro" id="IPR019734">
    <property type="entry name" value="TPR_rpt"/>
</dbReference>
<dbReference type="PANTHER" id="PTHR44943">
    <property type="entry name" value="CELLULOSE SYNTHASE OPERON PROTEIN C"/>
    <property type="match status" value="1"/>
</dbReference>
<dbReference type="InterPro" id="IPR029063">
    <property type="entry name" value="SAM-dependent_MTases_sf"/>
</dbReference>
<feature type="region of interest" description="Disordered" evidence="4">
    <location>
        <begin position="1"/>
        <end position="22"/>
    </location>
</feature>
<evidence type="ECO:0000256" key="3">
    <source>
        <dbReference type="PROSITE-ProRule" id="PRU00339"/>
    </source>
</evidence>
<dbReference type="InterPro" id="IPR051685">
    <property type="entry name" value="Ycf3/AcsC/BcsC/TPR_MFPF"/>
</dbReference>
<evidence type="ECO:0000313" key="7">
    <source>
        <dbReference type="Proteomes" id="UP000219068"/>
    </source>
</evidence>
<dbReference type="PROSITE" id="PS50293">
    <property type="entry name" value="TPR_REGION"/>
    <property type="match status" value="2"/>
</dbReference>
<evidence type="ECO:0000256" key="2">
    <source>
        <dbReference type="ARBA" id="ARBA00022803"/>
    </source>
</evidence>
<dbReference type="Proteomes" id="UP000219068">
    <property type="component" value="Unassembled WGS sequence"/>
</dbReference>